<dbReference type="GO" id="GO:0008270">
    <property type="term" value="F:zinc ion binding"/>
    <property type="evidence" value="ECO:0007669"/>
    <property type="project" value="InterPro"/>
</dbReference>
<dbReference type="Proteomes" id="UP001174694">
    <property type="component" value="Unassembled WGS sequence"/>
</dbReference>
<keyword evidence="4" id="KW-0238">DNA-binding</keyword>
<evidence type="ECO:0000256" key="7">
    <source>
        <dbReference type="SAM" id="MobiDB-lite"/>
    </source>
</evidence>
<dbReference type="InterPro" id="IPR001138">
    <property type="entry name" value="Zn2Cys6_DnaBD"/>
</dbReference>
<dbReference type="GO" id="GO:0003677">
    <property type="term" value="F:DNA binding"/>
    <property type="evidence" value="ECO:0007669"/>
    <property type="project" value="UniProtKB-KW"/>
</dbReference>
<evidence type="ECO:0000256" key="1">
    <source>
        <dbReference type="ARBA" id="ARBA00004123"/>
    </source>
</evidence>
<keyword evidence="10" id="KW-1185">Reference proteome</keyword>
<keyword evidence="3" id="KW-0805">Transcription regulation</keyword>
<dbReference type="PANTHER" id="PTHR37534:SF46">
    <property type="entry name" value="ZN(II)2CYS6 TRANSCRIPTION FACTOR (EUROFUNG)"/>
    <property type="match status" value="1"/>
</dbReference>
<keyword evidence="2" id="KW-0862">Zinc</keyword>
<proteinExistence type="predicted"/>
<keyword evidence="5" id="KW-0804">Transcription</keyword>
<dbReference type="PANTHER" id="PTHR37534">
    <property type="entry name" value="TRANSCRIPTIONAL ACTIVATOR PROTEIN UGA3"/>
    <property type="match status" value="1"/>
</dbReference>
<evidence type="ECO:0000313" key="10">
    <source>
        <dbReference type="Proteomes" id="UP001174694"/>
    </source>
</evidence>
<feature type="region of interest" description="Disordered" evidence="7">
    <location>
        <begin position="43"/>
        <end position="99"/>
    </location>
</feature>
<dbReference type="GO" id="GO:0005634">
    <property type="term" value="C:nucleus"/>
    <property type="evidence" value="ECO:0007669"/>
    <property type="project" value="UniProtKB-SubCell"/>
</dbReference>
<evidence type="ECO:0000256" key="4">
    <source>
        <dbReference type="ARBA" id="ARBA00023125"/>
    </source>
</evidence>
<evidence type="ECO:0000259" key="8">
    <source>
        <dbReference type="PROSITE" id="PS00463"/>
    </source>
</evidence>
<gene>
    <name evidence="9" type="ORF">NKR23_g9094</name>
</gene>
<dbReference type="EMBL" id="JANBVO010000034">
    <property type="protein sequence ID" value="KAJ9137550.1"/>
    <property type="molecule type" value="Genomic_DNA"/>
</dbReference>
<dbReference type="InterPro" id="IPR021858">
    <property type="entry name" value="Fun_TF"/>
</dbReference>
<dbReference type="CDD" id="cd00067">
    <property type="entry name" value="GAL4"/>
    <property type="match status" value="1"/>
</dbReference>
<sequence>MVHDSQLPRACDRCHAIKERCCWAAGSDKCQRCTRLRHTCRTNRPARRPGRRPRPLSPVSSPAEPRGAYAQDQISPRSYRSDHEENSSGTCWESAGRDGSPPSISRGLALFGDVSPAELSSLQRMLFGNETFERFLMGPTFYDVHRKMLVSHLLASTPVMIDAYLACANSWVVANDIETTQDCQRGSYQRAAAAMANLRSFQVSSPADVSQCLVLGASILTFALKLRVPDLSAICNGTLRLIAPVYASCSDPDQDELGFLTCMLMSELEQCLVQCRVPALRFTEPRGGAHVDRYVGLCVSLLAHFHSICEVSHAMSRACRDGSNGIAETIDSLVCSLQEWQPSVPDGFCDRFTATEVAHMLCQAQVLRMAGLLIIHRLRYPYGTSDGEAEAISMSILTQLDTTYVVTKKPVKCTEVALIAACFELRDERQRRMWLDKASAMVGYSDHFKDHVRDTLRKFWYVKDTSARVCWYDLGEKLSPFLA</sequence>
<dbReference type="Pfam" id="PF11951">
    <property type="entry name" value="Fungal_trans_2"/>
    <property type="match status" value="1"/>
</dbReference>
<evidence type="ECO:0000256" key="5">
    <source>
        <dbReference type="ARBA" id="ARBA00023163"/>
    </source>
</evidence>
<comment type="caution">
    <text evidence="9">The sequence shown here is derived from an EMBL/GenBank/DDBJ whole genome shotgun (WGS) entry which is preliminary data.</text>
</comment>
<accession>A0AA38RGU3</accession>
<evidence type="ECO:0000256" key="2">
    <source>
        <dbReference type="ARBA" id="ARBA00022833"/>
    </source>
</evidence>
<evidence type="ECO:0000256" key="3">
    <source>
        <dbReference type="ARBA" id="ARBA00023015"/>
    </source>
</evidence>
<protein>
    <submittedName>
        <fullName evidence="9">Fungal transcriptional regulatory protein</fullName>
    </submittedName>
</protein>
<dbReference type="AlphaFoldDB" id="A0AA38RGU3"/>
<organism evidence="9 10">
    <name type="scientific">Pleurostoma richardsiae</name>
    <dbReference type="NCBI Taxonomy" id="41990"/>
    <lineage>
        <taxon>Eukaryota</taxon>
        <taxon>Fungi</taxon>
        <taxon>Dikarya</taxon>
        <taxon>Ascomycota</taxon>
        <taxon>Pezizomycotina</taxon>
        <taxon>Sordariomycetes</taxon>
        <taxon>Sordariomycetidae</taxon>
        <taxon>Calosphaeriales</taxon>
        <taxon>Pleurostomataceae</taxon>
        <taxon>Pleurostoma</taxon>
    </lineage>
</organism>
<dbReference type="GO" id="GO:0000981">
    <property type="term" value="F:DNA-binding transcription factor activity, RNA polymerase II-specific"/>
    <property type="evidence" value="ECO:0007669"/>
    <property type="project" value="InterPro"/>
</dbReference>
<feature type="compositionally biased region" description="Basic residues" evidence="7">
    <location>
        <begin position="43"/>
        <end position="54"/>
    </location>
</feature>
<dbReference type="PROSITE" id="PS00463">
    <property type="entry name" value="ZN2_CY6_FUNGAL_1"/>
    <property type="match status" value="1"/>
</dbReference>
<comment type="subcellular location">
    <subcellularLocation>
        <location evidence="1">Nucleus</location>
    </subcellularLocation>
</comment>
<name>A0AA38RGU3_9PEZI</name>
<reference evidence="9" key="1">
    <citation type="submission" date="2022-07" db="EMBL/GenBank/DDBJ databases">
        <title>Fungi with potential for degradation of polypropylene.</title>
        <authorList>
            <person name="Gostincar C."/>
        </authorList>
    </citation>
    <scope>NUCLEOTIDE SEQUENCE</scope>
    <source>
        <strain evidence="9">EXF-13308</strain>
    </source>
</reference>
<keyword evidence="6" id="KW-0539">Nucleus</keyword>
<evidence type="ECO:0000256" key="6">
    <source>
        <dbReference type="ARBA" id="ARBA00023242"/>
    </source>
</evidence>
<feature type="domain" description="Zn(2)-C6 fungal-type" evidence="8">
    <location>
        <begin position="10"/>
        <end position="40"/>
    </location>
</feature>
<evidence type="ECO:0000313" key="9">
    <source>
        <dbReference type="EMBL" id="KAJ9137550.1"/>
    </source>
</evidence>